<accession>A0A7J4WX57</accession>
<feature type="domain" description="DUF7694" evidence="1">
    <location>
        <begin position="63"/>
        <end position="122"/>
    </location>
</feature>
<comment type="caution">
    <text evidence="2">The sequence shown here is derived from an EMBL/GenBank/DDBJ whole genome shotgun (WGS) entry which is preliminary data.</text>
</comment>
<reference evidence="2 3" key="1">
    <citation type="submission" date="2018-08" db="EMBL/GenBank/DDBJ databases">
        <title>Genome sequencing of Agrobacterium vitis strain ICMP 10754.</title>
        <authorList>
            <person name="Visnovsky S.B."/>
            <person name="Pitman A.R."/>
        </authorList>
    </citation>
    <scope>NUCLEOTIDE SEQUENCE [LARGE SCALE GENOMIC DNA]</scope>
    <source>
        <strain evidence="2 3">ICMP 10754</strain>
    </source>
</reference>
<dbReference type="EMBL" id="QUSG01000044">
    <property type="protein sequence ID" value="KAA3518867.1"/>
    <property type="molecule type" value="Genomic_DNA"/>
</dbReference>
<evidence type="ECO:0000313" key="2">
    <source>
        <dbReference type="EMBL" id="KAA3518867.1"/>
    </source>
</evidence>
<evidence type="ECO:0000259" key="1">
    <source>
        <dbReference type="Pfam" id="PF24746"/>
    </source>
</evidence>
<dbReference type="Proteomes" id="UP000436911">
    <property type="component" value="Unassembled WGS sequence"/>
</dbReference>
<evidence type="ECO:0000313" key="3">
    <source>
        <dbReference type="Proteomes" id="UP000436911"/>
    </source>
</evidence>
<sequence>MSNRQQRLAGRALERKGLKGDWGPWRITSLPDGIPGGNGWCKEVREARANNLYVVLIRPFMDEHGNQVTHMAIRTASQLEPPWRDMQRIKNEICGEEATAVQVMPPASELIDEADMYHMWVLSGRLPFTLARRPA</sequence>
<name>A0A7J4WX57_AGRVI</name>
<dbReference type="Pfam" id="PF24746">
    <property type="entry name" value="DUF7694"/>
    <property type="match status" value="1"/>
</dbReference>
<protein>
    <recommendedName>
        <fullName evidence="1">DUF7694 domain-containing protein</fullName>
    </recommendedName>
</protein>
<dbReference type="InterPro" id="IPR056111">
    <property type="entry name" value="DUF7694"/>
</dbReference>
<organism evidence="2 3">
    <name type="scientific">Agrobacterium vitis</name>
    <name type="common">Rhizobium vitis</name>
    <dbReference type="NCBI Taxonomy" id="373"/>
    <lineage>
        <taxon>Bacteria</taxon>
        <taxon>Pseudomonadati</taxon>
        <taxon>Pseudomonadota</taxon>
        <taxon>Alphaproteobacteria</taxon>
        <taxon>Hyphomicrobiales</taxon>
        <taxon>Rhizobiaceae</taxon>
        <taxon>Rhizobium/Agrobacterium group</taxon>
        <taxon>Agrobacterium</taxon>
    </lineage>
</organism>
<dbReference type="RefSeq" id="WP_149916896.1">
    <property type="nucleotide sequence ID" value="NZ_QUSG01000044.1"/>
</dbReference>
<dbReference type="AlphaFoldDB" id="A0A7J4WX57"/>
<gene>
    <name evidence="2" type="ORF">DXT89_26725</name>
</gene>
<proteinExistence type="predicted"/>